<dbReference type="Proteomes" id="UP000289758">
    <property type="component" value="Unassembled WGS sequence"/>
</dbReference>
<feature type="transmembrane region" description="Helical" evidence="5">
    <location>
        <begin position="341"/>
        <end position="360"/>
    </location>
</feature>
<feature type="transmembrane region" description="Helical" evidence="5">
    <location>
        <begin position="20"/>
        <end position="37"/>
    </location>
</feature>
<comment type="subcellular location">
    <subcellularLocation>
        <location evidence="1">Membrane</location>
        <topology evidence="1">Multi-pass membrane protein</topology>
    </subcellularLocation>
</comment>
<evidence type="ECO:0000256" key="1">
    <source>
        <dbReference type="ARBA" id="ARBA00004141"/>
    </source>
</evidence>
<feature type="transmembrane region" description="Helical" evidence="5">
    <location>
        <begin position="289"/>
        <end position="304"/>
    </location>
</feature>
<keyword evidence="2 5" id="KW-0812">Transmembrane</keyword>
<name>A0A4Q1ALU7_9BACT</name>
<feature type="transmembrane region" description="Helical" evidence="5">
    <location>
        <begin position="49"/>
        <end position="82"/>
    </location>
</feature>
<sequence length="479" mass="52724">MININRLKSKKIKFSLRHSVTKFLFSLLMALLISIFPDYIGLSKDASLMLFILCFSAFLWMSEAIPAFAVSFLIIVLEIFLLSYHDFNFDSNSKEWIFYLKSWSSPLIFLFLSGFILAIAASKTKLDLWLAKSVLFYFGKAPHNILTGVMLITFVFSMFISNTATTAMMMTILIPMIKSMEDHNPFQKGMLLGVVVAANIGGMGTIIGTPPNAIAVGILGNSAPSFLEWMVMALPPAILIAIIFRWVILKMYKSTEELIDIDKIKRVNHYDDSTTTFTKIPTIPSWKKILVIFVFSITVLLWLTGPFHHIPTPVVSLLPIVIFTIFGIIDTNDINEIRWDVIILIIGGLSLGAGVTKTGLDVWIGTIFDIGGLNPFLIATIFALIVILISNFMSNTAATNIMLPLVVALVSSLGSSMVEFMVISIALCASCAMILPVSTPPNAIAYSSGKLNSKDFLLIGVVAVVVGPLFILSLLSFYA</sequence>
<evidence type="ECO:0000256" key="3">
    <source>
        <dbReference type="ARBA" id="ARBA00022989"/>
    </source>
</evidence>
<evidence type="ECO:0000256" key="4">
    <source>
        <dbReference type="ARBA" id="ARBA00023136"/>
    </source>
</evidence>
<feature type="transmembrane region" description="Helical" evidence="5">
    <location>
        <begin position="456"/>
        <end position="478"/>
    </location>
</feature>
<dbReference type="AlphaFoldDB" id="A0A4Q1ALU7"/>
<evidence type="ECO:0008006" key="8">
    <source>
        <dbReference type="Google" id="ProtNLM"/>
    </source>
</evidence>
<comment type="caution">
    <text evidence="6">The sequence shown here is derived from an EMBL/GenBank/DDBJ whole genome shotgun (WGS) entry which is preliminary data.</text>
</comment>
<organism evidence="6 7">
    <name type="scientific">Halarcobacter ebronensis</name>
    <dbReference type="NCBI Taxonomy" id="1462615"/>
    <lineage>
        <taxon>Bacteria</taxon>
        <taxon>Pseudomonadati</taxon>
        <taxon>Campylobacterota</taxon>
        <taxon>Epsilonproteobacteria</taxon>
        <taxon>Campylobacterales</taxon>
        <taxon>Arcobacteraceae</taxon>
        <taxon>Halarcobacter</taxon>
    </lineage>
</organism>
<feature type="transmembrane region" description="Helical" evidence="5">
    <location>
        <begin position="405"/>
        <end position="436"/>
    </location>
</feature>
<dbReference type="RefSeq" id="WP_129087185.1">
    <property type="nucleotide sequence ID" value="NZ_CP053836.1"/>
</dbReference>
<proteinExistence type="predicted"/>
<dbReference type="GO" id="GO:0005886">
    <property type="term" value="C:plasma membrane"/>
    <property type="evidence" value="ECO:0007669"/>
    <property type="project" value="TreeGrafter"/>
</dbReference>
<feature type="transmembrane region" description="Helical" evidence="5">
    <location>
        <begin position="372"/>
        <end position="393"/>
    </location>
</feature>
<keyword evidence="7" id="KW-1185">Reference proteome</keyword>
<feature type="transmembrane region" description="Helical" evidence="5">
    <location>
        <begin position="229"/>
        <end position="248"/>
    </location>
</feature>
<feature type="transmembrane region" description="Helical" evidence="5">
    <location>
        <begin position="189"/>
        <end position="209"/>
    </location>
</feature>
<keyword evidence="3 5" id="KW-1133">Transmembrane helix</keyword>
<gene>
    <name evidence="6" type="ORF">CRV07_07900</name>
</gene>
<dbReference type="CDD" id="cd01115">
    <property type="entry name" value="SLC13_permease"/>
    <property type="match status" value="1"/>
</dbReference>
<reference evidence="6 7" key="1">
    <citation type="submission" date="2017-10" db="EMBL/GenBank/DDBJ databases">
        <title>Genomics of the genus Arcobacter.</title>
        <authorList>
            <person name="Perez-Cataluna A."/>
            <person name="Figueras M.J."/>
        </authorList>
    </citation>
    <scope>NUCLEOTIDE SEQUENCE [LARGE SCALE GENOMIC DNA]</scope>
    <source>
        <strain evidence="6 7">CECT 8441</strain>
    </source>
</reference>
<evidence type="ECO:0000313" key="6">
    <source>
        <dbReference type="EMBL" id="RXK05984.1"/>
    </source>
</evidence>
<dbReference type="EMBL" id="PDKK01000005">
    <property type="protein sequence ID" value="RXK05984.1"/>
    <property type="molecule type" value="Genomic_DNA"/>
</dbReference>
<feature type="transmembrane region" description="Helical" evidence="5">
    <location>
        <begin position="145"/>
        <end position="177"/>
    </location>
</feature>
<dbReference type="Pfam" id="PF00939">
    <property type="entry name" value="Na_sulph_symp"/>
    <property type="match status" value="1"/>
</dbReference>
<evidence type="ECO:0000313" key="7">
    <source>
        <dbReference type="Proteomes" id="UP000289758"/>
    </source>
</evidence>
<feature type="transmembrane region" description="Helical" evidence="5">
    <location>
        <begin position="310"/>
        <end position="329"/>
    </location>
</feature>
<dbReference type="OrthoDB" id="9766267at2"/>
<feature type="transmembrane region" description="Helical" evidence="5">
    <location>
        <begin position="103"/>
        <end position="121"/>
    </location>
</feature>
<protein>
    <recommendedName>
        <fullName evidence="8">Transporter</fullName>
    </recommendedName>
</protein>
<evidence type="ECO:0000256" key="2">
    <source>
        <dbReference type="ARBA" id="ARBA00022692"/>
    </source>
</evidence>
<dbReference type="GO" id="GO:0005315">
    <property type="term" value="F:phosphate transmembrane transporter activity"/>
    <property type="evidence" value="ECO:0007669"/>
    <property type="project" value="TreeGrafter"/>
</dbReference>
<accession>A0A4Q1ALU7</accession>
<dbReference type="PANTHER" id="PTHR10283">
    <property type="entry name" value="SOLUTE CARRIER FAMILY 13 MEMBER"/>
    <property type="match status" value="1"/>
</dbReference>
<evidence type="ECO:0000256" key="5">
    <source>
        <dbReference type="SAM" id="Phobius"/>
    </source>
</evidence>
<dbReference type="NCBIfam" id="TIGR00785">
    <property type="entry name" value="dass"/>
    <property type="match status" value="1"/>
</dbReference>
<keyword evidence="4 5" id="KW-0472">Membrane</keyword>
<dbReference type="InterPro" id="IPR001898">
    <property type="entry name" value="SLC13A/DASS"/>
</dbReference>
<dbReference type="PANTHER" id="PTHR10283:SF92">
    <property type="entry name" value="LOW-AFFINITY PHOSPHATE TRANSPORTER PHO91"/>
    <property type="match status" value="1"/>
</dbReference>